<proteinExistence type="predicted"/>
<sequence>MSRENDVSALLQQYAAETGVRSVQKVEQDFVEVAQQVTAETITHGLSEAILSDQTPPFGEMVGQSFERGDTQQRTGVLRELLDGAGPAAAQPLVDNGVLSSTPSNDEPAIFVDPAMVAQLQPSLVEQMADEAMQEDPSVIERMSSLYAEDPELGKTLGGVTLSVALGKMAEKR</sequence>
<dbReference type="RefSeq" id="WP_119770434.1">
    <property type="nucleotide sequence ID" value="NZ_QYUO01000002.1"/>
</dbReference>
<dbReference type="AlphaFoldDB" id="A0A3A3FJ55"/>
<dbReference type="Proteomes" id="UP000265955">
    <property type="component" value="Unassembled WGS sequence"/>
</dbReference>
<keyword evidence="2" id="KW-1185">Reference proteome</keyword>
<evidence type="ECO:0000313" key="2">
    <source>
        <dbReference type="Proteomes" id="UP000265955"/>
    </source>
</evidence>
<dbReference type="EMBL" id="QYUO01000002">
    <property type="protein sequence ID" value="RJF95284.1"/>
    <property type="molecule type" value="Genomic_DNA"/>
</dbReference>
<dbReference type="OrthoDB" id="8780806at2"/>
<organism evidence="1 2">
    <name type="scientific">Noviherbaspirillum saxi</name>
    <dbReference type="NCBI Taxonomy" id="2320863"/>
    <lineage>
        <taxon>Bacteria</taxon>
        <taxon>Pseudomonadati</taxon>
        <taxon>Pseudomonadota</taxon>
        <taxon>Betaproteobacteria</taxon>
        <taxon>Burkholderiales</taxon>
        <taxon>Oxalobacteraceae</taxon>
        <taxon>Noviherbaspirillum</taxon>
    </lineage>
</organism>
<comment type="caution">
    <text evidence="1">The sequence shown here is derived from an EMBL/GenBank/DDBJ whole genome shotgun (WGS) entry which is preliminary data.</text>
</comment>
<gene>
    <name evidence="1" type="ORF">D3871_17775</name>
</gene>
<evidence type="ECO:0000313" key="1">
    <source>
        <dbReference type="EMBL" id="RJF95284.1"/>
    </source>
</evidence>
<accession>A0A3A3FJ55</accession>
<name>A0A3A3FJ55_9BURK</name>
<protein>
    <submittedName>
        <fullName evidence="1">Uncharacterized protein</fullName>
    </submittedName>
</protein>
<reference evidence="2" key="1">
    <citation type="submission" date="2018-09" db="EMBL/GenBank/DDBJ databases">
        <authorList>
            <person name="Zhu H."/>
        </authorList>
    </citation>
    <scope>NUCLEOTIDE SEQUENCE [LARGE SCALE GENOMIC DNA]</scope>
    <source>
        <strain evidence="2">K1R23-30</strain>
    </source>
</reference>